<dbReference type="AlphaFoldDB" id="A0A9Q4Q1J4"/>
<dbReference type="EMBL" id="JAMQOT010000001">
    <property type="protein sequence ID" value="MDF9744348.1"/>
    <property type="molecule type" value="Genomic_DNA"/>
</dbReference>
<sequence length="190" mass="20388">MRVRTPAGDRARSASETGSAADGSSGWHLVRHLLGAVGVLVVTYLVMRVLGPRDDVPIQSVDEVRAEMGDIVPDDVQSLAADAVPDDRSIDTIRNRTGGAVPTDIRDLTDAIEGDDESESTGLDEAAPNAEYADDRSDHEIAERTEPDVREEPPAPGEMTVDEDLAEDLTDADTETLDESDDETDAESEE</sequence>
<evidence type="ECO:0000313" key="3">
    <source>
        <dbReference type="Proteomes" id="UP001154061"/>
    </source>
</evidence>
<dbReference type="RefSeq" id="WP_277519830.1">
    <property type="nucleotide sequence ID" value="NZ_JAMQOT010000001.1"/>
</dbReference>
<name>A0A9Q4Q1J4_9EURY</name>
<feature type="compositionally biased region" description="Acidic residues" evidence="1">
    <location>
        <begin position="160"/>
        <end position="190"/>
    </location>
</feature>
<comment type="caution">
    <text evidence="2">The sequence shown here is derived from an EMBL/GenBank/DDBJ whole genome shotgun (WGS) entry which is preliminary data.</text>
</comment>
<evidence type="ECO:0000256" key="1">
    <source>
        <dbReference type="SAM" id="MobiDB-lite"/>
    </source>
</evidence>
<gene>
    <name evidence="2" type="ORF">NDI89_02000</name>
</gene>
<protein>
    <submittedName>
        <fullName evidence="2">Uncharacterized protein</fullName>
    </submittedName>
</protein>
<feature type="region of interest" description="Disordered" evidence="1">
    <location>
        <begin position="113"/>
        <end position="190"/>
    </location>
</feature>
<keyword evidence="3" id="KW-1185">Reference proteome</keyword>
<proteinExistence type="predicted"/>
<feature type="region of interest" description="Disordered" evidence="1">
    <location>
        <begin position="1"/>
        <end position="24"/>
    </location>
</feature>
<feature type="compositionally biased region" description="Basic and acidic residues" evidence="1">
    <location>
        <begin position="133"/>
        <end position="153"/>
    </location>
</feature>
<accession>A0A9Q4Q1J4</accession>
<organism evidence="2 3">
    <name type="scientific">Natrinema salsiterrestre</name>
    <dbReference type="NCBI Taxonomy" id="2950540"/>
    <lineage>
        <taxon>Archaea</taxon>
        <taxon>Methanobacteriati</taxon>
        <taxon>Methanobacteriota</taxon>
        <taxon>Stenosarchaea group</taxon>
        <taxon>Halobacteria</taxon>
        <taxon>Halobacteriales</taxon>
        <taxon>Natrialbaceae</taxon>
        <taxon>Natrinema</taxon>
    </lineage>
</organism>
<reference evidence="2" key="1">
    <citation type="submission" date="2022-06" db="EMBL/GenBank/DDBJ databases">
        <title>Natrinema sp. a new haloarchaeum isolate from saline soil.</title>
        <authorList>
            <person name="Strakova D."/>
            <person name="Galisteo C."/>
            <person name="Sanchez-Porro C."/>
            <person name="Ventosa A."/>
        </authorList>
    </citation>
    <scope>NUCLEOTIDE SEQUENCE</scope>
    <source>
        <strain evidence="2">S1CR25-10</strain>
    </source>
</reference>
<evidence type="ECO:0000313" key="2">
    <source>
        <dbReference type="EMBL" id="MDF9744348.1"/>
    </source>
</evidence>
<dbReference type="Proteomes" id="UP001154061">
    <property type="component" value="Unassembled WGS sequence"/>
</dbReference>